<dbReference type="Gene3D" id="2.120.10.30">
    <property type="entry name" value="TolB, C-terminal domain"/>
    <property type="match status" value="2"/>
</dbReference>
<gene>
    <name evidence="2" type="ORF">G9H71_10485</name>
</gene>
<protein>
    <recommendedName>
        <fullName evidence="4">WD40 repeat protein</fullName>
    </recommendedName>
</protein>
<reference evidence="2 3" key="1">
    <citation type="submission" date="2020-03" db="EMBL/GenBank/DDBJ databases">
        <title>Two novel Motilibacter sp.</title>
        <authorList>
            <person name="Liu S."/>
        </authorList>
    </citation>
    <scope>NUCLEOTIDE SEQUENCE [LARGE SCALE GENOMIC DNA]</scope>
    <source>
        <strain evidence="2 3">E257</strain>
    </source>
</reference>
<sequence length="645" mass="67263">MRAPRSVAAVTGIAVAAFGAVVGQGQQSAAAAPADELVYATDAELRVLDLATGVDTALTANGIDVSHPSLSPDRTKIAFCQESGAFDCSIYVHDRVAGTTRALPGGAAGADQELEPEWSPDGARLLTSEPVRFAEGARALYTRPATGGVRRRVPNSIGALQPSWAPGGRHIAFTELRPRPDGTARPVIGVLATDGSGRASLGLVGHDPAWSPDGARIAYVADVAASDGSLASSVVVTVNARGGSRRVLESTFHAGAQIGRPAWRSDGRTLYYAVRPARGDAYLESADAAGTTRARLSTAAELPPDATAYAGPLPPPDRAAPSPLAPTLTLAAERVTATWAGPREADAVAVQLAVSPGTTPPATFAAGRFRTTVLGAARRAVVPGLATGAVHSYALWVVDPSGNSSPVTTGRFRTTAPPRLTAPPTSALASTALPFPVSWSPVGPGARRVEVQWREQYVTGNTGSTGAWATWRATAGAGRAAFGAAERPTSVRQSRNYLLRAVALDEFGNRAFGAPSRVAVPLDDRALTRYSGGWTRTSASGSWLGTLTTTRSAAAVTVTADVSSFRVVGERHPRGGHTRVYVDGVLRATISSYARTRAPRQLLWSSGTLDRRTSTHTLRLVNVPDPRSARDALHLDGISWVPWFV</sequence>
<comment type="caution">
    <text evidence="2">The sequence shown here is derived from an EMBL/GenBank/DDBJ whole genome shotgun (WGS) entry which is preliminary data.</text>
</comment>
<keyword evidence="3" id="KW-1185">Reference proteome</keyword>
<name>A0ABX0GX82_9ACTN</name>
<evidence type="ECO:0008006" key="4">
    <source>
        <dbReference type="Google" id="ProtNLM"/>
    </source>
</evidence>
<dbReference type="SUPFAM" id="SSF69304">
    <property type="entry name" value="Tricorn protease N-terminal domain"/>
    <property type="match status" value="1"/>
</dbReference>
<evidence type="ECO:0000256" key="1">
    <source>
        <dbReference type="ARBA" id="ARBA00009820"/>
    </source>
</evidence>
<proteinExistence type="inferred from homology"/>
<dbReference type="Pfam" id="PF07676">
    <property type="entry name" value="PD40"/>
    <property type="match status" value="3"/>
</dbReference>
<dbReference type="Proteomes" id="UP000800981">
    <property type="component" value="Unassembled WGS sequence"/>
</dbReference>
<dbReference type="RefSeq" id="WP_166281474.1">
    <property type="nucleotide sequence ID" value="NZ_JAANNP010000004.1"/>
</dbReference>
<dbReference type="InterPro" id="IPR011659">
    <property type="entry name" value="WD40"/>
</dbReference>
<comment type="similarity">
    <text evidence="1">Belongs to the TolB family.</text>
</comment>
<dbReference type="EMBL" id="JAANNP010000004">
    <property type="protein sequence ID" value="NHC14207.1"/>
    <property type="molecule type" value="Genomic_DNA"/>
</dbReference>
<evidence type="ECO:0000313" key="3">
    <source>
        <dbReference type="Proteomes" id="UP000800981"/>
    </source>
</evidence>
<dbReference type="PANTHER" id="PTHR36842">
    <property type="entry name" value="PROTEIN TOLB HOMOLOG"/>
    <property type="match status" value="1"/>
</dbReference>
<organism evidence="2 3">
    <name type="scientific">Motilibacter deserti</name>
    <dbReference type="NCBI Taxonomy" id="2714956"/>
    <lineage>
        <taxon>Bacteria</taxon>
        <taxon>Bacillati</taxon>
        <taxon>Actinomycetota</taxon>
        <taxon>Actinomycetes</taxon>
        <taxon>Motilibacterales</taxon>
        <taxon>Motilibacteraceae</taxon>
        <taxon>Motilibacter</taxon>
    </lineage>
</organism>
<dbReference type="Gene3D" id="2.60.120.260">
    <property type="entry name" value="Galactose-binding domain-like"/>
    <property type="match status" value="1"/>
</dbReference>
<accession>A0ABX0GX82</accession>
<dbReference type="PANTHER" id="PTHR36842:SF1">
    <property type="entry name" value="PROTEIN TOLB"/>
    <property type="match status" value="1"/>
</dbReference>
<evidence type="ECO:0000313" key="2">
    <source>
        <dbReference type="EMBL" id="NHC14207.1"/>
    </source>
</evidence>
<dbReference type="InterPro" id="IPR011042">
    <property type="entry name" value="6-blade_b-propeller_TolB-like"/>
</dbReference>